<dbReference type="GeneID" id="96749296"/>
<dbReference type="AlphaFoldDB" id="A0A5J4LDX0"/>
<feature type="region of interest" description="Disordered" evidence="1">
    <location>
        <begin position="493"/>
        <end position="538"/>
    </location>
</feature>
<accession>A0A5J4LDX0</accession>
<dbReference type="EMBL" id="BLAG01000004">
    <property type="protein sequence ID" value="GES28325.1"/>
    <property type="molecule type" value="Genomic_DNA"/>
</dbReference>
<evidence type="ECO:0000313" key="3">
    <source>
        <dbReference type="Proteomes" id="UP000325598"/>
    </source>
</evidence>
<protein>
    <submittedName>
        <fullName evidence="2">Uncharacterized protein</fullName>
    </submittedName>
</protein>
<proteinExistence type="predicted"/>
<reference evidence="2 3" key="1">
    <citation type="submission" date="2019-10" db="EMBL/GenBank/DDBJ databases">
        <title>Whole genome shotgun sequence of Streptomyces angustmyceticus NBRC 3934.</title>
        <authorList>
            <person name="Hosoyama A."/>
            <person name="Ichikawa N."/>
            <person name="Kimura A."/>
            <person name="Kitahashi Y."/>
            <person name="Komaki H."/>
            <person name="Uohara A."/>
        </authorList>
    </citation>
    <scope>NUCLEOTIDE SEQUENCE [LARGE SCALE GENOMIC DNA]</scope>
    <source>
        <strain evidence="2 3">NBRC 3934</strain>
    </source>
</reference>
<organism evidence="2 3">
    <name type="scientific">Streptomyces angustmyceticus</name>
    <dbReference type="NCBI Taxonomy" id="285578"/>
    <lineage>
        <taxon>Bacteria</taxon>
        <taxon>Bacillati</taxon>
        <taxon>Actinomycetota</taxon>
        <taxon>Actinomycetes</taxon>
        <taxon>Kitasatosporales</taxon>
        <taxon>Streptomycetaceae</taxon>
        <taxon>Streptomyces</taxon>
    </lineage>
</organism>
<sequence length="565" mass="64236">MDDCRADDDRPDDHGLDDHRPDEDPPDNIYMAGRRAPEGSAAHHLYLWIESLHDILDRFLDQYTSEGWQHDYSARELPELEEQLLDFCRGDDGSDSNAMFIESAAAYLGETLLAEAGGRWDWDERAGTGGLPVVCPDPALGLEPVVPLLVVAQAVKDRTGKVFATAARLLRKAVRDRQRQHPEWWPERVPTPWVHYGCLFRAGDTAYRWQNARMLDYLDWWAEEAGGRQHWNFTRASLDRLETLLRENFPTVEDYHAASDEPFWVMAAWYVGKCVVEGKGAQWQYRGINPDAPPGTWHAEDCYWAGAVFVNQRLRYDGHAELLPVMLRDVVAGESLRDVVDRFPDRAPEGDYVWGEPAWPTVLWQLARPEHLAAPSLPPLTAAELKELEETDDLEGPDWEDNHRLNTWLAERRETFPTWAGQAGGGTTAWDFSAQSLDRLEDLVRGTFRSYDEISAEQDSPFLVGAAWYFGEVQVRQCGAVWRWCPRPPAERLPGDFPMVAGPAPRTKNDDSDDENESADDPCEDHGPDEDDDDPVHLCAPMSELRALFVRDPDERLRHALHAYG</sequence>
<feature type="region of interest" description="Disordered" evidence="1">
    <location>
        <begin position="1"/>
        <end position="33"/>
    </location>
</feature>
<gene>
    <name evidence="2" type="ORF">San01_08120</name>
</gene>
<dbReference type="OrthoDB" id="3865442at2"/>
<dbReference type="RefSeq" id="WP_086717115.1">
    <property type="nucleotide sequence ID" value="NZ_BLAG01000004.1"/>
</dbReference>
<evidence type="ECO:0000313" key="2">
    <source>
        <dbReference type="EMBL" id="GES28325.1"/>
    </source>
</evidence>
<dbReference type="Proteomes" id="UP000325598">
    <property type="component" value="Unassembled WGS sequence"/>
</dbReference>
<comment type="caution">
    <text evidence="2">The sequence shown here is derived from an EMBL/GenBank/DDBJ whole genome shotgun (WGS) entry which is preliminary data.</text>
</comment>
<evidence type="ECO:0000256" key="1">
    <source>
        <dbReference type="SAM" id="MobiDB-lite"/>
    </source>
</evidence>
<name>A0A5J4LDX0_9ACTN</name>
<feature type="compositionally biased region" description="Basic and acidic residues" evidence="1">
    <location>
        <begin position="7"/>
        <end position="23"/>
    </location>
</feature>
<keyword evidence="3" id="KW-1185">Reference proteome</keyword>
<feature type="compositionally biased region" description="Acidic residues" evidence="1">
    <location>
        <begin position="511"/>
        <end position="534"/>
    </location>
</feature>